<proteinExistence type="predicted"/>
<feature type="transmembrane region" description="Helical" evidence="1">
    <location>
        <begin position="6"/>
        <end position="27"/>
    </location>
</feature>
<feature type="transmembrane region" description="Helical" evidence="1">
    <location>
        <begin position="95"/>
        <end position="117"/>
    </location>
</feature>
<comment type="caution">
    <text evidence="2">The sequence shown here is derived from an EMBL/GenBank/DDBJ whole genome shotgun (WGS) entry which is preliminary data.</text>
</comment>
<dbReference type="EMBL" id="BARS01050807">
    <property type="protein sequence ID" value="GAG51571.1"/>
    <property type="molecule type" value="Genomic_DNA"/>
</dbReference>
<feature type="transmembrane region" description="Helical" evidence="1">
    <location>
        <begin position="63"/>
        <end position="83"/>
    </location>
</feature>
<feature type="transmembrane region" description="Helical" evidence="1">
    <location>
        <begin position="39"/>
        <end position="57"/>
    </location>
</feature>
<protein>
    <submittedName>
        <fullName evidence="2">Uncharacterized protein</fullName>
    </submittedName>
</protein>
<name>X0ZTR3_9ZZZZ</name>
<evidence type="ECO:0000313" key="2">
    <source>
        <dbReference type="EMBL" id="GAG51571.1"/>
    </source>
</evidence>
<evidence type="ECO:0000256" key="1">
    <source>
        <dbReference type="SAM" id="Phobius"/>
    </source>
</evidence>
<gene>
    <name evidence="2" type="ORF">S01H1_75779</name>
</gene>
<accession>X0ZTR3</accession>
<keyword evidence="1" id="KW-1133">Transmembrane helix</keyword>
<keyword evidence="1" id="KW-0812">Transmembrane</keyword>
<reference evidence="2" key="1">
    <citation type="journal article" date="2014" name="Front. Microbiol.">
        <title>High frequency of phylogenetically diverse reductive dehalogenase-homologous genes in deep subseafloor sedimentary metagenomes.</title>
        <authorList>
            <person name="Kawai M."/>
            <person name="Futagami T."/>
            <person name="Toyoda A."/>
            <person name="Takaki Y."/>
            <person name="Nishi S."/>
            <person name="Hori S."/>
            <person name="Arai W."/>
            <person name="Tsubouchi T."/>
            <person name="Morono Y."/>
            <person name="Uchiyama I."/>
            <person name="Ito T."/>
            <person name="Fujiyama A."/>
            <person name="Inagaki F."/>
            <person name="Takami H."/>
        </authorList>
    </citation>
    <scope>NUCLEOTIDE SEQUENCE</scope>
    <source>
        <strain evidence="2">Expedition CK06-06</strain>
    </source>
</reference>
<keyword evidence="1" id="KW-0472">Membrane</keyword>
<organism evidence="2">
    <name type="scientific">marine sediment metagenome</name>
    <dbReference type="NCBI Taxonomy" id="412755"/>
    <lineage>
        <taxon>unclassified sequences</taxon>
        <taxon>metagenomes</taxon>
        <taxon>ecological metagenomes</taxon>
    </lineage>
</organism>
<feature type="non-terminal residue" evidence="2">
    <location>
        <position position="121"/>
    </location>
</feature>
<sequence length="121" mass="13641">MDELLIIANWLVPLIYLAMVIDYGATFLLRLRTYVRNRWVLIPILFHAAFLVLRGIQLGSLPIGSTVEILSVIALSSTIVYWVMELLSRDRRAGFFVFSLIFLFQYTSSAFVGGNAIPPSS</sequence>
<dbReference type="AlphaFoldDB" id="X0ZTR3"/>